<accession>A0ABZ2W3L8</accession>
<dbReference type="InterPro" id="IPR018759">
    <property type="entry name" value="BBP2_2"/>
</dbReference>
<evidence type="ECO:0000313" key="2">
    <source>
        <dbReference type="EMBL" id="WZF89323.1"/>
    </source>
</evidence>
<feature type="signal peptide" evidence="1">
    <location>
        <begin position="1"/>
        <end position="27"/>
    </location>
</feature>
<gene>
    <name evidence="2" type="ORF">NLK58_03660</name>
</gene>
<name>A0ABZ2W3L8_9GAMM</name>
<sequence length="440" mass="48683">MAFRSFAAKLRPSLGLALLASSPVTMATPPELYVGFGPRYSDNIARRADQQQSDIENRFTLRGNYQTDPGKCIASANGELSYSVYSQNTYEPQTGINAGVTGSCELAQGLSWEVDNQTREYTRTRRLSNTPDNRTRKNVFRTGPSYLWQLSLLDSVQLSSSYENTEYNDLSDPNRNNNSTLSYPDSDRFIGAIAWSHLFSPDFSAGLSASVSDAELDTGAQIRRSTLSGTYSKRWATTALSGSLGVSEINTTLGSFEQNSGGVVGDLNLTRSLNSGGTLYLRASREFTDRASNYDIRFNEFTFELEESNTLEATSIETGLDKIFSNGDSLSVSAFANRSDYLGARSVAGGRRDGTGVRAGYTRRLTPKLSAVASGEYELLTYKADRADYQTTGLDLGLTYRSSRRLEWAARVGRYERDSDIETQTYNENWVQLSVDYRLL</sequence>
<dbReference type="Pfam" id="PF10082">
    <property type="entry name" value="BBP2_2"/>
    <property type="match status" value="1"/>
</dbReference>
<evidence type="ECO:0000256" key="1">
    <source>
        <dbReference type="SAM" id="SignalP"/>
    </source>
</evidence>
<reference evidence="2 3" key="1">
    <citation type="submission" date="2022-07" db="EMBL/GenBank/DDBJ databases">
        <title>A copper resistant bacterium isolated from sediment samples of deep sea hydrothermal areas.</title>
        <authorList>
            <person name="Zeng X."/>
        </authorList>
    </citation>
    <scope>NUCLEOTIDE SEQUENCE [LARGE SCALE GENOMIC DNA]</scope>
    <source>
        <strain evidence="3">CuT 6</strain>
    </source>
</reference>
<evidence type="ECO:0000313" key="3">
    <source>
        <dbReference type="Proteomes" id="UP001475781"/>
    </source>
</evidence>
<protein>
    <submittedName>
        <fullName evidence="2">Outer membrane beta-barrel protein</fullName>
    </submittedName>
</protein>
<dbReference type="Proteomes" id="UP001475781">
    <property type="component" value="Chromosome"/>
</dbReference>
<feature type="chain" id="PRO_5045309588" evidence="1">
    <location>
        <begin position="28"/>
        <end position="440"/>
    </location>
</feature>
<proteinExistence type="predicted"/>
<organism evidence="2 3">
    <name type="scientific">Marinobacter metalliresistant</name>
    <dbReference type="NCBI Taxonomy" id="2961995"/>
    <lineage>
        <taxon>Bacteria</taxon>
        <taxon>Pseudomonadati</taxon>
        <taxon>Pseudomonadota</taxon>
        <taxon>Gammaproteobacteria</taxon>
        <taxon>Pseudomonadales</taxon>
        <taxon>Marinobacteraceae</taxon>
        <taxon>Marinobacter</taxon>
    </lineage>
</organism>
<keyword evidence="3" id="KW-1185">Reference proteome</keyword>
<dbReference type="EMBL" id="CP101118">
    <property type="protein sequence ID" value="WZF89323.1"/>
    <property type="molecule type" value="Genomic_DNA"/>
</dbReference>
<dbReference type="RefSeq" id="WP_341582089.1">
    <property type="nucleotide sequence ID" value="NZ_CP101118.1"/>
</dbReference>
<keyword evidence="1" id="KW-0732">Signal</keyword>